<evidence type="ECO:0000259" key="1">
    <source>
        <dbReference type="SMART" id="SM01195"/>
    </source>
</evidence>
<protein>
    <submittedName>
        <fullName evidence="2">FA domain-containing protein</fullName>
    </submittedName>
</protein>
<dbReference type="GO" id="GO:0031032">
    <property type="term" value="P:actomyosin structure organization"/>
    <property type="evidence" value="ECO:0007669"/>
    <property type="project" value="TreeGrafter"/>
</dbReference>
<proteinExistence type="predicted"/>
<accession>A0A183CZS7</accession>
<evidence type="ECO:0000313" key="2">
    <source>
        <dbReference type="WBParaSite" id="GPUH_0000197301-mRNA-1"/>
    </source>
</evidence>
<feature type="domain" description="FERM adjacent" evidence="1">
    <location>
        <begin position="101"/>
        <end position="146"/>
    </location>
</feature>
<dbReference type="InterPro" id="IPR014847">
    <property type="entry name" value="FA"/>
</dbReference>
<name>A0A183CZS7_9BILA</name>
<reference evidence="2" key="1">
    <citation type="submission" date="2016-06" db="UniProtKB">
        <authorList>
            <consortium name="WormBaseParasite"/>
        </authorList>
    </citation>
    <scope>IDENTIFICATION</scope>
</reference>
<organism evidence="2">
    <name type="scientific">Gongylonema pulchrum</name>
    <dbReference type="NCBI Taxonomy" id="637853"/>
    <lineage>
        <taxon>Eukaryota</taxon>
        <taxon>Metazoa</taxon>
        <taxon>Ecdysozoa</taxon>
        <taxon>Nematoda</taxon>
        <taxon>Chromadorea</taxon>
        <taxon>Rhabditida</taxon>
        <taxon>Spirurina</taxon>
        <taxon>Spiruromorpha</taxon>
        <taxon>Spiruroidea</taxon>
        <taxon>Gongylonematidae</taxon>
        <taxon>Gongylonema</taxon>
    </lineage>
</organism>
<sequence length="198" mass="22548">LHYLDNAKKLSRYGVHLFLAKVYTFTSEALSTIHRHIALVEKVCPFKLVSARTLCLPRPNLYSSFSVAEHHQNCLPAQCFHCQRSSIYDNCRLIQPEEKAFKGFHWGSAKFRYQGRTQSQSKIASQMSNNPQLQRSQSARLARNEEYGKGSFSAFIACITVNGIREKINERPLRRRLTRTKLKLLLTGAGNLGSECAE</sequence>
<dbReference type="PANTHER" id="PTHR23280:SF27">
    <property type="entry name" value="TYROSINE-PROTEIN PHOSPHATASE NON-RECEPTOR TYPE"/>
    <property type="match status" value="1"/>
</dbReference>
<dbReference type="SMART" id="SM01195">
    <property type="entry name" value="FA"/>
    <property type="match status" value="1"/>
</dbReference>
<dbReference type="WBParaSite" id="GPUH_0000197301-mRNA-1">
    <property type="protein sequence ID" value="GPUH_0000197301-mRNA-1"/>
    <property type="gene ID" value="GPUH_0000197301"/>
</dbReference>
<dbReference type="AlphaFoldDB" id="A0A183CZS7"/>
<dbReference type="PANTHER" id="PTHR23280">
    <property type="entry name" value="4.1 G PROTEIN"/>
    <property type="match status" value="1"/>
</dbReference>
<dbReference type="GO" id="GO:0005856">
    <property type="term" value="C:cytoskeleton"/>
    <property type="evidence" value="ECO:0007669"/>
    <property type="project" value="TreeGrafter"/>
</dbReference>